<sequence length="95" mass="10550">MKNFMVFLSNGSVEQFWGVRSAEEAIEAAVTEANRGFWLPPSEIARRKDEPGFVTNENGYVLPTKEIFATKVDELKSSYGGGGYDMIVVASHEIM</sequence>
<accession>A0A731N962</accession>
<comment type="caution">
    <text evidence="1">The sequence shown here is derived from an EMBL/GenBank/DDBJ whole genome shotgun (WGS) entry which is preliminary data.</text>
</comment>
<gene>
    <name evidence="1" type="ORF">G4D12_004053</name>
</gene>
<reference evidence="1" key="2">
    <citation type="submission" date="2018-07" db="EMBL/GenBank/DDBJ databases">
        <authorList>
            <consortium name="NCBI Pathogen Detection Project"/>
        </authorList>
    </citation>
    <scope>NUCLEOTIDE SEQUENCE</scope>
    <source>
        <strain evidence="1">11-0524</strain>
    </source>
</reference>
<organism evidence="1">
    <name type="scientific">Salmonella muenchen</name>
    <dbReference type="NCBI Taxonomy" id="596"/>
    <lineage>
        <taxon>Bacteria</taxon>
        <taxon>Pseudomonadati</taxon>
        <taxon>Pseudomonadota</taxon>
        <taxon>Gammaproteobacteria</taxon>
        <taxon>Enterobacterales</taxon>
        <taxon>Enterobacteriaceae</taxon>
        <taxon>Salmonella</taxon>
    </lineage>
</organism>
<dbReference type="AlphaFoldDB" id="A0A731N962"/>
<evidence type="ECO:0000313" key="1">
    <source>
        <dbReference type="EMBL" id="HAE4638738.1"/>
    </source>
</evidence>
<reference evidence="1" key="1">
    <citation type="journal article" date="2018" name="Genome Biol.">
        <title>SKESA: strategic k-mer extension for scrupulous assemblies.</title>
        <authorList>
            <person name="Souvorov A."/>
            <person name="Agarwala R."/>
            <person name="Lipman D.J."/>
        </authorList>
    </citation>
    <scope>NUCLEOTIDE SEQUENCE</scope>
    <source>
        <strain evidence="1">11-0524</strain>
    </source>
</reference>
<dbReference type="EMBL" id="DAARZU010000030">
    <property type="protein sequence ID" value="HAE4638738.1"/>
    <property type="molecule type" value="Genomic_DNA"/>
</dbReference>
<name>A0A731N962_SALMU</name>
<protein>
    <submittedName>
        <fullName evidence="1">Uncharacterized protein</fullName>
    </submittedName>
</protein>
<proteinExistence type="predicted"/>